<dbReference type="PANTHER" id="PTHR42812:SF12">
    <property type="entry name" value="BETA-XYLOSIDASE-RELATED"/>
    <property type="match status" value="1"/>
</dbReference>
<name>A0ABT2GLG6_9MICO</name>
<comment type="similarity">
    <text evidence="1 4">Belongs to the glycosyl hydrolase 43 family.</text>
</comment>
<evidence type="ECO:0000256" key="4">
    <source>
        <dbReference type="RuleBase" id="RU361187"/>
    </source>
</evidence>
<dbReference type="InterPro" id="IPR051795">
    <property type="entry name" value="Glycosyl_Hydrlase_43"/>
</dbReference>
<dbReference type="Proteomes" id="UP001165580">
    <property type="component" value="Unassembled WGS sequence"/>
</dbReference>
<evidence type="ECO:0000313" key="7">
    <source>
        <dbReference type="Proteomes" id="UP001165580"/>
    </source>
</evidence>
<accession>A0ABT2GLG6</accession>
<dbReference type="Pfam" id="PF17851">
    <property type="entry name" value="GH43_C2"/>
    <property type="match status" value="1"/>
</dbReference>
<dbReference type="SUPFAM" id="SSF75005">
    <property type="entry name" value="Arabinanase/levansucrase/invertase"/>
    <property type="match status" value="1"/>
</dbReference>
<dbReference type="RefSeq" id="WP_259487964.1">
    <property type="nucleotide sequence ID" value="NZ_JANTEZ010000013.1"/>
</dbReference>
<keyword evidence="7" id="KW-1185">Reference proteome</keyword>
<organism evidence="6 7">
    <name type="scientific">Herbiconiux gentiana</name>
    <dbReference type="NCBI Taxonomy" id="2970912"/>
    <lineage>
        <taxon>Bacteria</taxon>
        <taxon>Bacillati</taxon>
        <taxon>Actinomycetota</taxon>
        <taxon>Actinomycetes</taxon>
        <taxon>Micrococcales</taxon>
        <taxon>Microbacteriaceae</taxon>
        <taxon>Herbiconiux</taxon>
    </lineage>
</organism>
<sequence length="531" mass="57799">MSSIPDERTTIQNPVLRGFNPDPSITTFRGDYVIATSTFEWFPGIRLHRSPDLAEWTTIGHALDERIAFDLAGIPDSGGVWAPSITVVDDRIWLAYSVVHTMDGDDLDARNYLTTSDSLDGPWTEPVFLGSRGFDFSFFHDEGRHWLVGVQWDHRPGRPSFSGIVLEEYLAEEKRMSGDPRVIFRSDGLVEGPNLYKINDTYLLTLAEGGTGWNHGVTAAQAPTVLGPYRRDPVSAVLTSRDAPGLPLQKAGHGELIRRPDGALFLAHLAARPVLHEGSRYSTLGRETCIQKVEIDGDGWVRLVAGTHHARTLVPVHGGSGGVIAPTEARPDRVVDDFDGQLDVARWSSLRRSPSSFARIISGAGLEMVGGQSSSSLFGQSLLAQRVTEHRMSAEAVVDAQPTTTRQSAGLVLWYDTQGWMSLQVTRADGAGRIVQLVTRTGDTTTLVAETEAPRGPVRLRVDLDGPDAVFSVAGVGAEPKALGAPQAAWKLSDDFGDRLRFTGMFAGIRADDLDGTGWSATFPEFSIHHR</sequence>
<dbReference type="Gene3D" id="2.115.10.20">
    <property type="entry name" value="Glycosyl hydrolase domain, family 43"/>
    <property type="match status" value="1"/>
</dbReference>
<dbReference type="InterPro" id="IPR041542">
    <property type="entry name" value="GH43_C2"/>
</dbReference>
<dbReference type="PANTHER" id="PTHR42812">
    <property type="entry name" value="BETA-XYLOSIDASE"/>
    <property type="match status" value="1"/>
</dbReference>
<protein>
    <submittedName>
        <fullName evidence="6">Family 43 glycosylhydrolase</fullName>
    </submittedName>
</protein>
<evidence type="ECO:0000259" key="5">
    <source>
        <dbReference type="Pfam" id="PF17851"/>
    </source>
</evidence>
<feature type="domain" description="Beta-xylosidase C-terminal Concanavalin A-like" evidence="5">
    <location>
        <begin position="336"/>
        <end position="527"/>
    </location>
</feature>
<evidence type="ECO:0000256" key="1">
    <source>
        <dbReference type="ARBA" id="ARBA00009865"/>
    </source>
</evidence>
<dbReference type="Gene3D" id="2.60.120.200">
    <property type="match status" value="1"/>
</dbReference>
<dbReference type="EMBL" id="JANTEZ010000013">
    <property type="protein sequence ID" value="MCS5716447.1"/>
    <property type="molecule type" value="Genomic_DNA"/>
</dbReference>
<proteinExistence type="inferred from homology"/>
<keyword evidence="2 4" id="KW-0378">Hydrolase</keyword>
<gene>
    <name evidence="6" type="ORF">NVV95_18015</name>
</gene>
<dbReference type="InterPro" id="IPR023296">
    <property type="entry name" value="Glyco_hydro_beta-prop_sf"/>
</dbReference>
<dbReference type="Pfam" id="PF04616">
    <property type="entry name" value="Glyco_hydro_43"/>
    <property type="match status" value="1"/>
</dbReference>
<dbReference type="InterPro" id="IPR013320">
    <property type="entry name" value="ConA-like_dom_sf"/>
</dbReference>
<keyword evidence="3 4" id="KW-0326">Glycosidase</keyword>
<evidence type="ECO:0000256" key="2">
    <source>
        <dbReference type="ARBA" id="ARBA00022801"/>
    </source>
</evidence>
<evidence type="ECO:0000313" key="6">
    <source>
        <dbReference type="EMBL" id="MCS5716447.1"/>
    </source>
</evidence>
<reference evidence="6" key="1">
    <citation type="submission" date="2022-08" db="EMBL/GenBank/DDBJ databases">
        <authorList>
            <person name="Deng Y."/>
            <person name="Han X.-F."/>
            <person name="Zhang Y.-Q."/>
        </authorList>
    </citation>
    <scope>NUCLEOTIDE SEQUENCE</scope>
    <source>
        <strain evidence="6">CPCC 205716</strain>
    </source>
</reference>
<dbReference type="SUPFAM" id="SSF49899">
    <property type="entry name" value="Concanavalin A-like lectins/glucanases"/>
    <property type="match status" value="1"/>
</dbReference>
<comment type="caution">
    <text evidence="6">The sequence shown here is derived from an EMBL/GenBank/DDBJ whole genome shotgun (WGS) entry which is preliminary data.</text>
</comment>
<evidence type="ECO:0000256" key="3">
    <source>
        <dbReference type="ARBA" id="ARBA00023295"/>
    </source>
</evidence>
<dbReference type="InterPro" id="IPR006710">
    <property type="entry name" value="Glyco_hydro_43"/>
</dbReference>